<evidence type="ECO:0000256" key="8">
    <source>
        <dbReference type="ARBA" id="ARBA00048543"/>
    </source>
</evidence>
<evidence type="ECO:0000256" key="4">
    <source>
        <dbReference type="ARBA" id="ARBA00022857"/>
    </source>
</evidence>
<evidence type="ECO:0000259" key="10">
    <source>
        <dbReference type="Pfam" id="PF02670"/>
    </source>
</evidence>
<dbReference type="PIRSF" id="PIRSF006205">
    <property type="entry name" value="Dxp_reductismrs"/>
    <property type="match status" value="1"/>
</dbReference>
<comment type="function">
    <text evidence="9">Catalyzes the NADPH-dependent rearrangement and reduction of 1-deoxy-D-xylulose-5-phosphate (DXP) to 2-C-methyl-D-erythritol 4-phosphate (MEP).</text>
</comment>
<proteinExistence type="inferred from homology"/>
<evidence type="ECO:0000259" key="11">
    <source>
        <dbReference type="Pfam" id="PF08436"/>
    </source>
</evidence>
<dbReference type="SUPFAM" id="SSF51735">
    <property type="entry name" value="NAD(P)-binding Rossmann-fold domains"/>
    <property type="match status" value="1"/>
</dbReference>
<feature type="binding site" evidence="9">
    <location>
        <position position="207"/>
    </location>
    <ligand>
        <name>1-deoxy-D-xylulose 5-phosphate</name>
        <dbReference type="ChEBI" id="CHEBI:57792"/>
    </ligand>
</feature>
<dbReference type="InterPro" id="IPR026877">
    <property type="entry name" value="DXPR_C"/>
</dbReference>
<evidence type="ECO:0000256" key="6">
    <source>
        <dbReference type="ARBA" id="ARBA00023211"/>
    </source>
</evidence>
<dbReference type="HAMAP" id="MF_00183">
    <property type="entry name" value="DXP_reductoisom"/>
    <property type="match status" value="1"/>
</dbReference>
<comment type="catalytic activity">
    <reaction evidence="8">
        <text>2-C-methyl-D-erythritol 4-phosphate + NADP(+) = 1-deoxy-D-xylulose 5-phosphate + NADPH + H(+)</text>
        <dbReference type="Rhea" id="RHEA:13717"/>
        <dbReference type="ChEBI" id="CHEBI:15378"/>
        <dbReference type="ChEBI" id="CHEBI:57783"/>
        <dbReference type="ChEBI" id="CHEBI:57792"/>
        <dbReference type="ChEBI" id="CHEBI:58262"/>
        <dbReference type="ChEBI" id="CHEBI:58349"/>
        <dbReference type="EC" id="1.1.1.267"/>
    </reaction>
    <physiologicalReaction direction="right-to-left" evidence="8">
        <dbReference type="Rhea" id="RHEA:13719"/>
    </physiologicalReaction>
</comment>
<dbReference type="Pfam" id="PF02670">
    <property type="entry name" value="DXP_reductoisom"/>
    <property type="match status" value="1"/>
</dbReference>
<dbReference type="FunFam" id="3.40.50.720:FF:000045">
    <property type="entry name" value="1-deoxy-D-xylulose 5-phosphate reductoisomerase"/>
    <property type="match status" value="1"/>
</dbReference>
<keyword evidence="3 9" id="KW-0479">Metal-binding</keyword>
<comment type="cofactor">
    <cofactor evidence="9">
        <name>Mg(2+)</name>
        <dbReference type="ChEBI" id="CHEBI:18420"/>
    </cofactor>
    <cofactor evidence="9">
        <name>Mn(2+)</name>
        <dbReference type="ChEBI" id="CHEBI:29035"/>
    </cofactor>
</comment>
<feature type="binding site" evidence="9">
    <location>
        <position position="160"/>
    </location>
    <ligand>
        <name>Mn(2+)</name>
        <dbReference type="ChEBI" id="CHEBI:29035"/>
    </ligand>
</feature>
<feature type="domain" description="1-deoxy-D-xylulose 5-phosphate reductoisomerase N-terminal" evidence="10">
    <location>
        <begin position="4"/>
        <end position="142"/>
    </location>
</feature>
<dbReference type="GO" id="GO:0016853">
    <property type="term" value="F:isomerase activity"/>
    <property type="evidence" value="ECO:0007669"/>
    <property type="project" value="UniProtKB-KW"/>
</dbReference>
<dbReference type="EC" id="1.1.1.267" evidence="9"/>
<reference evidence="13 14" key="1">
    <citation type="submission" date="2019-06" db="EMBL/GenBank/DDBJ databases">
        <title>Sequencing the genomes of 1000 actinobacteria strains.</title>
        <authorList>
            <person name="Klenk H.-P."/>
        </authorList>
    </citation>
    <scope>NUCLEOTIDE SEQUENCE [LARGE SCALE GENOMIC DNA]</scope>
    <source>
        <strain evidence="13 14">DSM 43866</strain>
    </source>
</reference>
<evidence type="ECO:0000313" key="14">
    <source>
        <dbReference type="Proteomes" id="UP000320239"/>
    </source>
</evidence>
<dbReference type="Gene3D" id="1.10.1740.10">
    <property type="match status" value="1"/>
</dbReference>
<feature type="binding site" evidence="9">
    <location>
        <position position="10"/>
    </location>
    <ligand>
        <name>NADPH</name>
        <dbReference type="ChEBI" id="CHEBI:57783"/>
    </ligand>
</feature>
<feature type="binding site" evidence="9">
    <location>
        <position position="135"/>
    </location>
    <ligand>
        <name>1-deoxy-D-xylulose 5-phosphate</name>
        <dbReference type="ChEBI" id="CHEBI:57792"/>
    </ligand>
</feature>
<evidence type="ECO:0000256" key="9">
    <source>
        <dbReference type="HAMAP-Rule" id="MF_00183"/>
    </source>
</evidence>
<feature type="binding site" evidence="9">
    <location>
        <position position="159"/>
    </location>
    <ligand>
        <name>1-deoxy-D-xylulose 5-phosphate</name>
        <dbReference type="ChEBI" id="CHEBI:57792"/>
    </ligand>
</feature>
<feature type="binding site" evidence="9">
    <location>
        <position position="229"/>
    </location>
    <ligand>
        <name>1-deoxy-D-xylulose 5-phosphate</name>
        <dbReference type="ChEBI" id="CHEBI:57792"/>
    </ligand>
</feature>
<protein>
    <recommendedName>
        <fullName evidence="9">1-deoxy-D-xylulose 5-phosphate reductoisomerase</fullName>
        <shortName evidence="9">DXP reductoisomerase</shortName>
        <ecNumber evidence="9">1.1.1.267</ecNumber>
    </recommendedName>
    <alternativeName>
        <fullName evidence="9">1-deoxyxylulose-5-phosphate reductoisomerase</fullName>
    </alternativeName>
    <alternativeName>
        <fullName evidence="9">2-C-methyl-D-erythritol 4-phosphate synthase</fullName>
    </alternativeName>
</protein>
<comment type="caution">
    <text evidence="13">The sequence shown here is derived from an EMBL/GenBank/DDBJ whole genome shotgun (WGS) entry which is preliminary data.</text>
</comment>
<evidence type="ECO:0000256" key="2">
    <source>
        <dbReference type="ARBA" id="ARBA00006825"/>
    </source>
</evidence>
<gene>
    <name evidence="9" type="primary">dxr</name>
    <name evidence="13" type="ORF">FHX34_101324</name>
</gene>
<feature type="binding site" evidence="9">
    <location>
        <position position="13"/>
    </location>
    <ligand>
        <name>NADPH</name>
        <dbReference type="ChEBI" id="CHEBI:57783"/>
    </ligand>
</feature>
<dbReference type="SUPFAM" id="SSF69055">
    <property type="entry name" value="1-deoxy-D-xylulose-5-phosphate reductoisomerase, C-terminal domain"/>
    <property type="match status" value="1"/>
</dbReference>
<feature type="binding site" evidence="9">
    <location>
        <position position="136"/>
    </location>
    <ligand>
        <name>NADPH</name>
        <dbReference type="ChEBI" id="CHEBI:57783"/>
    </ligand>
</feature>
<dbReference type="Pfam" id="PF08436">
    <property type="entry name" value="DXP_redisom_C"/>
    <property type="match status" value="1"/>
</dbReference>
<feature type="binding site" evidence="9">
    <location>
        <position position="39"/>
    </location>
    <ligand>
        <name>NADPH</name>
        <dbReference type="ChEBI" id="CHEBI:57783"/>
    </ligand>
</feature>
<dbReference type="EMBL" id="VIWY01000001">
    <property type="protein sequence ID" value="TWG25358.1"/>
    <property type="molecule type" value="Genomic_DNA"/>
</dbReference>
<feature type="domain" description="DXP reductoisomerase C-terminal" evidence="12">
    <location>
        <begin position="270"/>
        <end position="386"/>
    </location>
</feature>
<dbReference type="Pfam" id="PF13288">
    <property type="entry name" value="DXPR_C"/>
    <property type="match status" value="1"/>
</dbReference>
<feature type="binding site" evidence="9">
    <location>
        <position position="220"/>
    </location>
    <ligand>
        <name>1-deoxy-D-xylulose 5-phosphate</name>
        <dbReference type="ChEBI" id="CHEBI:57792"/>
    </ligand>
</feature>
<feature type="binding site" evidence="9">
    <location>
        <position position="226"/>
    </location>
    <ligand>
        <name>1-deoxy-D-xylulose 5-phosphate</name>
        <dbReference type="ChEBI" id="CHEBI:57792"/>
    </ligand>
</feature>
<dbReference type="InterPro" id="IPR013644">
    <property type="entry name" value="DXP_reductoisomerase_C"/>
</dbReference>
<feature type="domain" description="1-deoxy-D-xylulose 5-phosphate reductoisomerase C-terminal" evidence="11">
    <location>
        <begin position="154"/>
        <end position="237"/>
    </location>
</feature>
<feature type="binding site" evidence="9">
    <location>
        <position position="184"/>
    </location>
    <ligand>
        <name>1-deoxy-D-xylulose 5-phosphate</name>
        <dbReference type="ChEBI" id="CHEBI:57792"/>
    </ligand>
</feature>
<sequence>MRDLVLLGSTGSIGTQAIDIVRRNPDRFRVVALGAGGGNIELLAAQALELRVEAVGVAYSSAVQDLQLAFYAEARKRGWSSGDFQLPKIVAGPDAMTELARWPCDVVLNGVVGSLGLAPTLAALESGRILALANKESLVAGGPLVRRIAKDGQIVPVDSEHSALAQCLRGGRADEVRRLVLTASGGAFRDRRRAELTDVTPEEALKHPTWDMGPVVTINSATMVNKALEVIEAHELFGVPYDDIEVMVHPQSVLHSLVEFTDGSTLAQASPPDMRLPIALALAWPDRVPRAAAAVDWTMAHNWELRPLDAEAFPAVELAKEAGRTGRCRPAIFNAANEECVAAFVAGRLPFLGIVDTLERVLAAAPDFAEPGTVDDVLAAEAWARAQAQRTIATVAEGA</sequence>
<keyword evidence="6 9" id="KW-0464">Manganese</keyword>
<feature type="binding site" evidence="9">
    <location>
        <position position="229"/>
    </location>
    <ligand>
        <name>Mn(2+)</name>
        <dbReference type="ChEBI" id="CHEBI:29035"/>
    </ligand>
</feature>
<comment type="pathway">
    <text evidence="1 9">Isoprenoid biosynthesis; isopentenyl diphosphate biosynthesis via DXP pathway; isopentenyl diphosphate from 1-deoxy-D-xylulose 5-phosphate: step 1/6.</text>
</comment>
<dbReference type="GO" id="GO:0051484">
    <property type="term" value="P:isopentenyl diphosphate biosynthetic process, methylerythritol 4-phosphate pathway involved in terpenoid biosynthetic process"/>
    <property type="evidence" value="ECO:0007669"/>
    <property type="project" value="TreeGrafter"/>
</dbReference>
<feature type="binding site" evidence="9">
    <location>
        <position position="36"/>
    </location>
    <ligand>
        <name>NADPH</name>
        <dbReference type="ChEBI" id="CHEBI:57783"/>
    </ligand>
</feature>
<comment type="similarity">
    <text evidence="2 9">Belongs to the DXR family.</text>
</comment>
<keyword evidence="5 9" id="KW-0560">Oxidoreductase</keyword>
<keyword evidence="13" id="KW-0413">Isomerase</keyword>
<dbReference type="InterPro" id="IPR003821">
    <property type="entry name" value="DXP_reductoisomerase"/>
</dbReference>
<evidence type="ECO:0000256" key="3">
    <source>
        <dbReference type="ARBA" id="ARBA00022723"/>
    </source>
</evidence>
<evidence type="ECO:0000256" key="5">
    <source>
        <dbReference type="ARBA" id="ARBA00023002"/>
    </source>
</evidence>
<keyword evidence="7 9" id="KW-0414">Isoprene biosynthesis</keyword>
<dbReference type="InterPro" id="IPR013512">
    <property type="entry name" value="DXP_reductoisomerase_N"/>
</dbReference>
<accession>A0A561WND8</accession>
<dbReference type="UniPathway" id="UPA00056">
    <property type="reaction ID" value="UER00092"/>
</dbReference>
<feature type="binding site" evidence="9">
    <location>
        <position position="158"/>
    </location>
    <ligand>
        <name>Mn(2+)</name>
        <dbReference type="ChEBI" id="CHEBI:29035"/>
    </ligand>
</feature>
<dbReference type="NCBIfam" id="TIGR00243">
    <property type="entry name" value="Dxr"/>
    <property type="match status" value="1"/>
</dbReference>
<dbReference type="PANTHER" id="PTHR30525">
    <property type="entry name" value="1-DEOXY-D-XYLULOSE 5-PHOSPHATE REDUCTOISOMERASE"/>
    <property type="match status" value="1"/>
</dbReference>
<name>A0A561WND8_ACTTI</name>
<dbReference type="GO" id="GO:0030145">
    <property type="term" value="F:manganese ion binding"/>
    <property type="evidence" value="ECO:0007669"/>
    <property type="project" value="TreeGrafter"/>
</dbReference>
<organism evidence="13 14">
    <name type="scientific">Actinoplanes teichomyceticus</name>
    <dbReference type="NCBI Taxonomy" id="1867"/>
    <lineage>
        <taxon>Bacteria</taxon>
        <taxon>Bacillati</taxon>
        <taxon>Actinomycetota</taxon>
        <taxon>Actinomycetes</taxon>
        <taxon>Micromonosporales</taxon>
        <taxon>Micromonosporaceae</taxon>
        <taxon>Actinoplanes</taxon>
    </lineage>
</organism>
<dbReference type="InterPro" id="IPR036169">
    <property type="entry name" value="DXPR_C_sf"/>
</dbReference>
<evidence type="ECO:0000256" key="7">
    <source>
        <dbReference type="ARBA" id="ARBA00023229"/>
    </source>
</evidence>
<feature type="binding site" evidence="9">
    <location>
        <position position="134"/>
    </location>
    <ligand>
        <name>NADPH</name>
        <dbReference type="ChEBI" id="CHEBI:57783"/>
    </ligand>
</feature>
<dbReference type="AlphaFoldDB" id="A0A561WND8"/>
<comment type="caution">
    <text evidence="9">Lacks conserved residue(s) required for the propagation of feature annotation.</text>
</comment>
<feature type="binding site" evidence="9">
    <location>
        <position position="225"/>
    </location>
    <ligand>
        <name>1-deoxy-D-xylulose 5-phosphate</name>
        <dbReference type="ChEBI" id="CHEBI:57792"/>
    </ligand>
</feature>
<feature type="binding site" evidence="9">
    <location>
        <position position="12"/>
    </location>
    <ligand>
        <name>NADPH</name>
        <dbReference type="ChEBI" id="CHEBI:57783"/>
    </ligand>
</feature>
<keyword evidence="14" id="KW-1185">Reference proteome</keyword>
<dbReference type="Gene3D" id="3.40.50.720">
    <property type="entry name" value="NAD(P)-binding Rossmann-like Domain"/>
    <property type="match status" value="1"/>
</dbReference>
<dbReference type="GO" id="GO:0030604">
    <property type="term" value="F:1-deoxy-D-xylulose-5-phosphate reductoisomerase activity"/>
    <property type="evidence" value="ECO:0007669"/>
    <property type="project" value="UniProtKB-UniRule"/>
</dbReference>
<feature type="binding site" evidence="9">
    <location>
        <position position="11"/>
    </location>
    <ligand>
        <name>NADPH</name>
        <dbReference type="ChEBI" id="CHEBI:57783"/>
    </ligand>
</feature>
<keyword evidence="9" id="KW-0460">Magnesium</keyword>
<evidence type="ECO:0000256" key="1">
    <source>
        <dbReference type="ARBA" id="ARBA00005094"/>
    </source>
</evidence>
<evidence type="ECO:0000313" key="13">
    <source>
        <dbReference type="EMBL" id="TWG25358.1"/>
    </source>
</evidence>
<dbReference type="InterPro" id="IPR036291">
    <property type="entry name" value="NAD(P)-bd_dom_sf"/>
</dbReference>
<evidence type="ECO:0000259" key="12">
    <source>
        <dbReference type="Pfam" id="PF13288"/>
    </source>
</evidence>
<keyword evidence="4 9" id="KW-0521">NADP</keyword>
<dbReference type="Proteomes" id="UP000320239">
    <property type="component" value="Unassembled WGS sequence"/>
</dbReference>
<dbReference type="SUPFAM" id="SSF55347">
    <property type="entry name" value="Glyceraldehyde-3-phosphate dehydrogenase-like, C-terminal domain"/>
    <property type="match status" value="1"/>
</dbReference>
<dbReference type="GO" id="GO:0070402">
    <property type="term" value="F:NADPH binding"/>
    <property type="evidence" value="ECO:0007669"/>
    <property type="project" value="InterPro"/>
</dbReference>
<dbReference type="PANTHER" id="PTHR30525:SF0">
    <property type="entry name" value="1-DEOXY-D-XYLULOSE 5-PHOSPHATE REDUCTOISOMERASE, CHLOROPLASTIC"/>
    <property type="match status" value="1"/>
</dbReference>
<feature type="binding site" evidence="9">
    <location>
        <position position="213"/>
    </location>
    <ligand>
        <name>NADPH</name>
        <dbReference type="ChEBI" id="CHEBI:57783"/>
    </ligand>
</feature>
<feature type="binding site" evidence="9">
    <location>
        <position position="160"/>
    </location>
    <ligand>
        <name>1-deoxy-D-xylulose 5-phosphate</name>
        <dbReference type="ChEBI" id="CHEBI:57792"/>
    </ligand>
</feature>